<keyword evidence="9 13" id="KW-0694">RNA-binding</keyword>
<dbReference type="InterPro" id="IPR004095">
    <property type="entry name" value="TGS"/>
</dbReference>
<dbReference type="InterPro" id="IPR012675">
    <property type="entry name" value="Beta-grasp_dom_sf"/>
</dbReference>
<dbReference type="GO" id="GO:0005524">
    <property type="term" value="F:ATP binding"/>
    <property type="evidence" value="ECO:0007669"/>
    <property type="project" value="UniProtKB-UniRule"/>
</dbReference>
<feature type="domain" description="Aminoacyl-transfer RNA synthetases class-II family profile" evidence="14">
    <location>
        <begin position="247"/>
        <end position="544"/>
    </location>
</feature>
<dbReference type="Pfam" id="PF03129">
    <property type="entry name" value="HGTP_anticodon"/>
    <property type="match status" value="1"/>
</dbReference>
<dbReference type="InterPro" id="IPR018163">
    <property type="entry name" value="Thr/Ala-tRNA-synth_IIc_edit"/>
</dbReference>
<evidence type="ECO:0000256" key="8">
    <source>
        <dbReference type="ARBA" id="ARBA00022840"/>
    </source>
</evidence>
<dbReference type="CDD" id="cd00771">
    <property type="entry name" value="ThrRS_core"/>
    <property type="match status" value="1"/>
</dbReference>
<comment type="cofactor">
    <cofactor evidence="13">
        <name>Zn(2+)</name>
        <dbReference type="ChEBI" id="CHEBI:29105"/>
    </cofactor>
    <text evidence="13">Binds 1 zinc ion per subunit.</text>
</comment>
<dbReference type="Gene3D" id="3.40.50.800">
    <property type="entry name" value="Anticodon-binding domain"/>
    <property type="match status" value="1"/>
</dbReference>
<evidence type="ECO:0000259" key="14">
    <source>
        <dbReference type="PROSITE" id="PS50862"/>
    </source>
</evidence>
<dbReference type="Gene3D" id="3.30.980.10">
    <property type="entry name" value="Threonyl-trna Synthetase, Chain A, domain 2"/>
    <property type="match status" value="1"/>
</dbReference>
<evidence type="ECO:0000256" key="2">
    <source>
        <dbReference type="ARBA" id="ARBA00022490"/>
    </source>
</evidence>
<evidence type="ECO:0000256" key="13">
    <source>
        <dbReference type="HAMAP-Rule" id="MF_00184"/>
    </source>
</evidence>
<dbReference type="EC" id="6.1.1.3" evidence="13"/>
<dbReference type="NCBIfam" id="TIGR00418">
    <property type="entry name" value="thrS"/>
    <property type="match status" value="1"/>
</dbReference>
<dbReference type="Pfam" id="PF02824">
    <property type="entry name" value="TGS"/>
    <property type="match status" value="1"/>
</dbReference>
<dbReference type="SUPFAM" id="SSF81271">
    <property type="entry name" value="TGS-like"/>
    <property type="match status" value="1"/>
</dbReference>
<dbReference type="InterPro" id="IPR045864">
    <property type="entry name" value="aa-tRNA-synth_II/BPL/LPL"/>
</dbReference>
<dbReference type="CDD" id="cd00860">
    <property type="entry name" value="ThrRS_anticodon"/>
    <property type="match status" value="1"/>
</dbReference>
<dbReference type="SUPFAM" id="SSF52954">
    <property type="entry name" value="Class II aaRS ABD-related"/>
    <property type="match status" value="1"/>
</dbReference>
<dbReference type="AlphaFoldDB" id="A0A1H8ENN3"/>
<dbReference type="SUPFAM" id="SSF55681">
    <property type="entry name" value="Class II aaRS and biotin synthetases"/>
    <property type="match status" value="1"/>
</dbReference>
<keyword evidence="3 13" id="KW-0820">tRNA-binding</keyword>
<comment type="similarity">
    <text evidence="1 13">Belongs to the class-II aminoacyl-tRNA synthetase family.</text>
</comment>
<keyword evidence="5 13" id="KW-0479">Metal-binding</keyword>
<dbReference type="EMBL" id="FOBO01000013">
    <property type="protein sequence ID" value="SEN20704.1"/>
    <property type="molecule type" value="Genomic_DNA"/>
</dbReference>
<keyword evidence="8 13" id="KW-0067">ATP-binding</keyword>
<dbReference type="GO" id="GO:0006435">
    <property type="term" value="P:threonyl-tRNA aminoacylation"/>
    <property type="evidence" value="ECO:0007669"/>
    <property type="project" value="UniProtKB-UniRule"/>
</dbReference>
<dbReference type="InterPro" id="IPR047246">
    <property type="entry name" value="ThrRS_anticodon"/>
</dbReference>
<reference evidence="16 17" key="1">
    <citation type="submission" date="2016-10" db="EMBL/GenBank/DDBJ databases">
        <authorList>
            <person name="de Groot N.N."/>
        </authorList>
    </citation>
    <scope>NUCLEOTIDE SEQUENCE [LARGE SCALE GENOMIC DNA]</scope>
    <source>
        <strain evidence="16 17">DSM 11457</strain>
    </source>
</reference>
<dbReference type="GO" id="GO:0005737">
    <property type="term" value="C:cytoplasm"/>
    <property type="evidence" value="ECO:0007669"/>
    <property type="project" value="UniProtKB-SubCell"/>
</dbReference>
<dbReference type="InterPro" id="IPR036621">
    <property type="entry name" value="Anticodon-bd_dom_sf"/>
</dbReference>
<dbReference type="PROSITE" id="PS51880">
    <property type="entry name" value="TGS"/>
    <property type="match status" value="1"/>
</dbReference>
<feature type="binding site" evidence="13">
    <location>
        <position position="344"/>
    </location>
    <ligand>
        <name>Zn(2+)</name>
        <dbReference type="ChEBI" id="CHEBI:29105"/>
        <note>catalytic</note>
    </ligand>
</feature>
<dbReference type="InterPro" id="IPR033728">
    <property type="entry name" value="ThrRS_core"/>
</dbReference>
<dbReference type="Gene3D" id="3.10.20.30">
    <property type="match status" value="1"/>
</dbReference>
<evidence type="ECO:0000313" key="16">
    <source>
        <dbReference type="EMBL" id="SEN20704.1"/>
    </source>
</evidence>
<dbReference type="SUPFAM" id="SSF55186">
    <property type="entry name" value="ThrRS/AlaRS common domain"/>
    <property type="match status" value="1"/>
</dbReference>
<proteinExistence type="inferred from homology"/>
<dbReference type="CDD" id="cd01667">
    <property type="entry name" value="TGS_ThrRS"/>
    <property type="match status" value="1"/>
</dbReference>
<dbReference type="Gene3D" id="3.30.54.20">
    <property type="match status" value="1"/>
</dbReference>
<dbReference type="InterPro" id="IPR006195">
    <property type="entry name" value="aa-tRNA-synth_II"/>
</dbReference>
<evidence type="ECO:0000256" key="11">
    <source>
        <dbReference type="ARBA" id="ARBA00023146"/>
    </source>
</evidence>
<evidence type="ECO:0000256" key="4">
    <source>
        <dbReference type="ARBA" id="ARBA00022598"/>
    </source>
</evidence>
<dbReference type="PROSITE" id="PS50862">
    <property type="entry name" value="AA_TRNA_LIGASE_II"/>
    <property type="match status" value="1"/>
</dbReference>
<keyword evidence="10 13" id="KW-0648">Protein biosynthesis</keyword>
<dbReference type="Pfam" id="PF07973">
    <property type="entry name" value="tRNA_SAD"/>
    <property type="match status" value="1"/>
</dbReference>
<evidence type="ECO:0000256" key="12">
    <source>
        <dbReference type="ARBA" id="ARBA00049515"/>
    </source>
</evidence>
<dbReference type="RefSeq" id="WP_074787277.1">
    <property type="nucleotide sequence ID" value="NZ_FOBO01000013.1"/>
</dbReference>
<dbReference type="GO" id="GO:0000049">
    <property type="term" value="F:tRNA binding"/>
    <property type="evidence" value="ECO:0007669"/>
    <property type="project" value="UniProtKB-KW"/>
</dbReference>
<dbReference type="GO" id="GO:0004829">
    <property type="term" value="F:threonine-tRNA ligase activity"/>
    <property type="evidence" value="ECO:0007669"/>
    <property type="project" value="UniProtKB-UniRule"/>
</dbReference>
<dbReference type="InterPro" id="IPR002314">
    <property type="entry name" value="aa-tRNA-synt_IIb"/>
</dbReference>
<evidence type="ECO:0000256" key="9">
    <source>
        <dbReference type="ARBA" id="ARBA00022884"/>
    </source>
</evidence>
<keyword evidence="4 13" id="KW-0436">Ligase</keyword>
<comment type="subcellular location">
    <subcellularLocation>
        <location evidence="13">Cytoplasm</location>
    </subcellularLocation>
</comment>
<dbReference type="Pfam" id="PF00587">
    <property type="entry name" value="tRNA-synt_2b"/>
    <property type="match status" value="1"/>
</dbReference>
<evidence type="ECO:0000256" key="10">
    <source>
        <dbReference type="ARBA" id="ARBA00022917"/>
    </source>
</evidence>
<dbReference type="InterPro" id="IPR002320">
    <property type="entry name" value="Thr-tRNA-ligase_IIa"/>
</dbReference>
<dbReference type="InterPro" id="IPR004154">
    <property type="entry name" value="Anticodon-bd"/>
</dbReference>
<keyword evidence="7 13" id="KW-0862">Zinc</keyword>
<keyword evidence="11 13" id="KW-0030">Aminoacyl-tRNA synthetase</keyword>
<dbReference type="PANTHER" id="PTHR11451">
    <property type="entry name" value="THREONINE-TRNA LIGASE"/>
    <property type="match status" value="1"/>
</dbReference>
<feature type="domain" description="TGS" evidence="15">
    <location>
        <begin position="1"/>
        <end position="63"/>
    </location>
</feature>
<dbReference type="FunFam" id="3.40.50.800:FF:000001">
    <property type="entry name" value="Threonine--tRNA ligase"/>
    <property type="match status" value="1"/>
</dbReference>
<dbReference type="Gene3D" id="3.30.930.10">
    <property type="entry name" value="Bira Bifunctional Protein, Domain 2"/>
    <property type="match status" value="1"/>
</dbReference>
<evidence type="ECO:0000256" key="6">
    <source>
        <dbReference type="ARBA" id="ARBA00022741"/>
    </source>
</evidence>
<evidence type="ECO:0000256" key="7">
    <source>
        <dbReference type="ARBA" id="ARBA00022833"/>
    </source>
</evidence>
<sequence>MADISLTFPDGNARDYPAGITPAEVASSISTSLAKKAISAHVDGQHWDLQWPIPQDAAISINTMKDEAPALELIRHDLAHIMARAVQELWPDVKVTIGPVIQNGWYYDFDRAEPFTPEDLGLIEKKMKEIINLRDPVRTEIWERPRAIEHYRGTGEPYKIELIEAIPGDEPLRMYWHGHWQDLCRGPHLQHTGQVPADAFKLMSVAGAYWRGDSSRPMLQRIYGVAFQSKEKLKDYLTFLEEAERRDHRKLGREMDLFHMQEEAPGQIFWHPNGWKIYTTLQDYMRRQQTRGGYVEVNTPQVVDRKLWEASGHWEKYQEHMFIVEVDEDHAREKSVNALKPMNCPCHVQIFNQGLKSYRDLPLRMAEFGSCNRYEPSGALHGIMRVRGFVQDDAHIFCTEDQIEAETRRFIDFLSDIYRDIGFENFSVKFSDRPDTRAGSDDVWDKSETALKAATEAAGCDFSLNPGEGAFYGPKLEFVLTDAIGRDWQCGTLQVDFVLPERLDATYIGTDGAKHRPVMLHRAVLGSFERFIGILIEEHAGRLPFWLAPRQVVVASITSEADDYVHEVVEKLTALGIRAEADTRNEKINYKVREHSVGKVPVILACGMREVEERTLSVRRLGEKQTSMRGLDEMAEALAREATPPDLL</sequence>
<keyword evidence="2 13" id="KW-0963">Cytoplasm</keyword>
<feature type="binding site" evidence="13">
    <location>
        <position position="395"/>
    </location>
    <ligand>
        <name>Zn(2+)</name>
        <dbReference type="ChEBI" id="CHEBI:29105"/>
        <note>catalytic</note>
    </ligand>
</feature>
<dbReference type="FunFam" id="3.30.930.10:FF:000002">
    <property type="entry name" value="Threonine--tRNA ligase"/>
    <property type="match status" value="1"/>
</dbReference>
<dbReference type="PANTHER" id="PTHR11451:SF44">
    <property type="entry name" value="THREONINE--TRNA LIGASE, CHLOROPLASTIC_MITOCHONDRIAL 2"/>
    <property type="match status" value="1"/>
</dbReference>
<comment type="subunit">
    <text evidence="13">Homodimer.</text>
</comment>
<dbReference type="PRINTS" id="PR01047">
    <property type="entry name" value="TRNASYNTHTHR"/>
</dbReference>
<accession>A0A1H8ENN3</accession>
<evidence type="ECO:0000256" key="1">
    <source>
        <dbReference type="ARBA" id="ARBA00008226"/>
    </source>
</evidence>
<name>A0A1H8ENN3_9RHOB</name>
<keyword evidence="6 13" id="KW-0547">Nucleotide-binding</keyword>
<evidence type="ECO:0000313" key="17">
    <source>
        <dbReference type="Proteomes" id="UP000182160"/>
    </source>
</evidence>
<comment type="caution">
    <text evidence="13">Lacks conserved residue(s) required for the propagation of feature annotation.</text>
</comment>
<comment type="catalytic activity">
    <reaction evidence="12 13">
        <text>tRNA(Thr) + L-threonine + ATP = L-threonyl-tRNA(Thr) + AMP + diphosphate + H(+)</text>
        <dbReference type="Rhea" id="RHEA:24624"/>
        <dbReference type="Rhea" id="RHEA-COMP:9670"/>
        <dbReference type="Rhea" id="RHEA-COMP:9704"/>
        <dbReference type="ChEBI" id="CHEBI:15378"/>
        <dbReference type="ChEBI" id="CHEBI:30616"/>
        <dbReference type="ChEBI" id="CHEBI:33019"/>
        <dbReference type="ChEBI" id="CHEBI:57926"/>
        <dbReference type="ChEBI" id="CHEBI:78442"/>
        <dbReference type="ChEBI" id="CHEBI:78534"/>
        <dbReference type="ChEBI" id="CHEBI:456215"/>
        <dbReference type="EC" id="6.1.1.3"/>
    </reaction>
</comment>
<feature type="binding site" evidence="13">
    <location>
        <position position="521"/>
    </location>
    <ligand>
        <name>Zn(2+)</name>
        <dbReference type="ChEBI" id="CHEBI:29105"/>
        <note>catalytic</note>
    </ligand>
</feature>
<dbReference type="Proteomes" id="UP000182160">
    <property type="component" value="Unassembled WGS sequence"/>
</dbReference>
<dbReference type="SMART" id="SM00863">
    <property type="entry name" value="tRNA_SAD"/>
    <property type="match status" value="1"/>
</dbReference>
<dbReference type="GO" id="GO:0046872">
    <property type="term" value="F:metal ion binding"/>
    <property type="evidence" value="ECO:0007669"/>
    <property type="project" value="UniProtKB-KW"/>
</dbReference>
<dbReference type="InterPro" id="IPR012676">
    <property type="entry name" value="TGS-like"/>
</dbReference>
<evidence type="ECO:0000256" key="3">
    <source>
        <dbReference type="ARBA" id="ARBA00022555"/>
    </source>
</evidence>
<evidence type="ECO:0000259" key="15">
    <source>
        <dbReference type="PROSITE" id="PS51880"/>
    </source>
</evidence>
<dbReference type="HAMAP" id="MF_00184">
    <property type="entry name" value="Thr_tRNA_synth"/>
    <property type="match status" value="1"/>
</dbReference>
<gene>
    <name evidence="13" type="primary">thrS</name>
    <name evidence="16" type="ORF">SAMN04488077_11385</name>
</gene>
<organism evidence="16 17">
    <name type="scientific">Roseovarius tolerans</name>
    <dbReference type="NCBI Taxonomy" id="74031"/>
    <lineage>
        <taxon>Bacteria</taxon>
        <taxon>Pseudomonadati</taxon>
        <taxon>Pseudomonadota</taxon>
        <taxon>Alphaproteobacteria</taxon>
        <taxon>Rhodobacterales</taxon>
        <taxon>Roseobacteraceae</taxon>
        <taxon>Roseovarius</taxon>
    </lineage>
</organism>
<protein>
    <recommendedName>
        <fullName evidence="13">Threonine--tRNA ligase</fullName>
        <ecNumber evidence="13">6.1.1.3</ecNumber>
    </recommendedName>
    <alternativeName>
        <fullName evidence="13">Threonyl-tRNA synthetase</fullName>
        <shortName evidence="13">ThrRS</shortName>
    </alternativeName>
</protein>
<evidence type="ECO:0000256" key="5">
    <source>
        <dbReference type="ARBA" id="ARBA00022723"/>
    </source>
</evidence>
<dbReference type="InterPro" id="IPR012947">
    <property type="entry name" value="tRNA_SAD"/>
</dbReference>